<dbReference type="SUPFAM" id="SSF51735">
    <property type="entry name" value="NAD(P)-binding Rossmann-fold domains"/>
    <property type="match status" value="1"/>
</dbReference>
<dbReference type="PROSITE" id="PS00061">
    <property type="entry name" value="ADH_SHORT"/>
    <property type="match status" value="1"/>
</dbReference>
<proteinExistence type="inferred from homology"/>
<dbReference type="GO" id="GO:0004090">
    <property type="term" value="F:carbonyl reductase (NADPH) activity"/>
    <property type="evidence" value="ECO:0007669"/>
    <property type="project" value="TreeGrafter"/>
</dbReference>
<evidence type="ECO:0000256" key="3">
    <source>
        <dbReference type="ARBA" id="ARBA00022857"/>
    </source>
</evidence>
<dbReference type="CDD" id="cd05233">
    <property type="entry name" value="SDR_c"/>
    <property type="match status" value="1"/>
</dbReference>
<protein>
    <recommendedName>
        <fullName evidence="5">Short-chain dehydrogenase/reductase SDR</fullName>
    </recommendedName>
</protein>
<dbReference type="GO" id="GO:0006006">
    <property type="term" value="P:glucose metabolic process"/>
    <property type="evidence" value="ECO:0007669"/>
    <property type="project" value="TreeGrafter"/>
</dbReference>
<comment type="similarity">
    <text evidence="1">Belongs to the short-chain dehydrogenases/reductases (SDR) family.</text>
</comment>
<dbReference type="Gene3D" id="3.40.50.720">
    <property type="entry name" value="NAD(P)-binding Rossmann-like Domain"/>
    <property type="match status" value="1"/>
</dbReference>
<accession>A0A0F9RIM6</accession>
<dbReference type="InterPro" id="IPR020904">
    <property type="entry name" value="Sc_DH/Rdtase_CS"/>
</dbReference>
<dbReference type="InterPro" id="IPR002347">
    <property type="entry name" value="SDR_fam"/>
</dbReference>
<organism evidence="4">
    <name type="scientific">marine sediment metagenome</name>
    <dbReference type="NCBI Taxonomy" id="412755"/>
    <lineage>
        <taxon>unclassified sequences</taxon>
        <taxon>metagenomes</taxon>
        <taxon>ecological metagenomes</taxon>
    </lineage>
</organism>
<dbReference type="PANTHER" id="PTHR44252:SF3">
    <property type="entry name" value="D-ERYTHRULOSE REDUCTASE-RELATED"/>
    <property type="match status" value="1"/>
</dbReference>
<sequence>MGFDKTLLLGKTILITGAGKGIGKSCVQKCVDAGANIIAVARTKHDLEQLKEYAPSQIEIWPLDINSDAFYECLRGLTKLDGLLNNAGINRVAPMLEQTDDNIDDVISMNIRSVYRISQAALPALINSGAGAVVNMSSQMGFVGSPNRTLYCMSKHAVEGLTKALAVELATQNVRVNTVAPTFVETPMTKPMLENPDFKKFVYDMIPMKKIAQTDDVANACVFLLSELSAMITGTSIKIDGGWTAQ</sequence>
<dbReference type="InterPro" id="IPR051737">
    <property type="entry name" value="L-xylulose/Carbonyl_redctase"/>
</dbReference>
<gene>
    <name evidence="4" type="ORF">LCGC14_0573580</name>
</gene>
<dbReference type="Pfam" id="PF13561">
    <property type="entry name" value="adh_short_C2"/>
    <property type="match status" value="1"/>
</dbReference>
<keyword evidence="3" id="KW-0521">NADP</keyword>
<evidence type="ECO:0008006" key="5">
    <source>
        <dbReference type="Google" id="ProtNLM"/>
    </source>
</evidence>
<dbReference type="AlphaFoldDB" id="A0A0F9RIM6"/>
<dbReference type="GO" id="GO:0050038">
    <property type="term" value="F:L-xylulose reductase (NADPH) activity"/>
    <property type="evidence" value="ECO:0007669"/>
    <property type="project" value="TreeGrafter"/>
</dbReference>
<comment type="caution">
    <text evidence="4">The sequence shown here is derived from an EMBL/GenBank/DDBJ whole genome shotgun (WGS) entry which is preliminary data.</text>
</comment>
<evidence type="ECO:0000256" key="1">
    <source>
        <dbReference type="ARBA" id="ARBA00006484"/>
    </source>
</evidence>
<dbReference type="FunFam" id="3.40.50.720:FF:000084">
    <property type="entry name" value="Short-chain dehydrogenase reductase"/>
    <property type="match status" value="1"/>
</dbReference>
<dbReference type="InterPro" id="IPR036291">
    <property type="entry name" value="NAD(P)-bd_dom_sf"/>
</dbReference>
<dbReference type="PRINTS" id="PR00080">
    <property type="entry name" value="SDRFAMILY"/>
</dbReference>
<dbReference type="PRINTS" id="PR00081">
    <property type="entry name" value="GDHRDH"/>
</dbReference>
<evidence type="ECO:0000256" key="2">
    <source>
        <dbReference type="ARBA" id="ARBA00011881"/>
    </source>
</evidence>
<dbReference type="EMBL" id="LAZR01000849">
    <property type="protein sequence ID" value="KKN56315.1"/>
    <property type="molecule type" value="Genomic_DNA"/>
</dbReference>
<comment type="subunit">
    <text evidence="2">Homotetramer.</text>
</comment>
<evidence type="ECO:0000313" key="4">
    <source>
        <dbReference type="EMBL" id="KKN56315.1"/>
    </source>
</evidence>
<dbReference type="GO" id="GO:0005997">
    <property type="term" value="P:xylulose metabolic process"/>
    <property type="evidence" value="ECO:0007669"/>
    <property type="project" value="TreeGrafter"/>
</dbReference>
<dbReference type="PANTHER" id="PTHR44252">
    <property type="entry name" value="D-ERYTHRULOSE REDUCTASE"/>
    <property type="match status" value="1"/>
</dbReference>
<reference evidence="4" key="1">
    <citation type="journal article" date="2015" name="Nature">
        <title>Complex archaea that bridge the gap between prokaryotes and eukaryotes.</title>
        <authorList>
            <person name="Spang A."/>
            <person name="Saw J.H."/>
            <person name="Jorgensen S.L."/>
            <person name="Zaremba-Niedzwiedzka K."/>
            <person name="Martijn J."/>
            <person name="Lind A.E."/>
            <person name="van Eijk R."/>
            <person name="Schleper C."/>
            <person name="Guy L."/>
            <person name="Ettema T.J."/>
        </authorList>
    </citation>
    <scope>NUCLEOTIDE SEQUENCE</scope>
</reference>
<name>A0A0F9RIM6_9ZZZZ</name>